<keyword evidence="2" id="KW-0812">Transmembrane</keyword>
<feature type="transmembrane region" description="Helical" evidence="2">
    <location>
        <begin position="146"/>
        <end position="164"/>
    </location>
</feature>
<feature type="transmembrane region" description="Helical" evidence="2">
    <location>
        <begin position="235"/>
        <end position="255"/>
    </location>
</feature>
<sequence length="448" mass="48479">MGRSQSRADPSGVYGIGQADALAVTVGCAIGVSGMLVVLAANTCQPLLQQPPARFVRARTTFTLLHATFLMTYASWVLATDNYDGSASQDRSCCGDGGSCADFHAASHTVSDTLETGIVLWQLVMAVDILMIVRDPFAPNRHLRKCAAFAFVGTLIGPAIMLWVHTAKMASLQSGSGESHDCPFANTLSDARFAISFLDLLVIFFATACTVLLVMRLRTGLIISQRSRHRVTRQLLVYNIGYAVADATSLGFNLLGSRSGVRFTILALRGGWDFAVWIVANHNVLFPRGCCRETLPTLPGVEMRTPFGPSPNCSFSSGSGIGVGSMDFGGRGTDWERASQLEDVPQTGERPAGTPVPLEKLDIAEELRYELVLLTAHGIGECTSDNWQQSVSTHRSSARSAHKGDGRRCGWSNRREERVQISPSSSCKEHENDETVRTHQMCAHLKVG</sequence>
<comment type="caution">
    <text evidence="3">The sequence shown here is derived from an EMBL/GenBank/DDBJ whole genome shotgun (WGS) entry which is preliminary data.</text>
</comment>
<reference evidence="3 4" key="1">
    <citation type="journal article" date="2024" name="Science">
        <title>Giant polyketide synthase enzymes in the biosynthesis of giant marine polyether toxins.</title>
        <authorList>
            <person name="Fallon T.R."/>
            <person name="Shende V.V."/>
            <person name="Wierzbicki I.H."/>
            <person name="Pendleton A.L."/>
            <person name="Watervoot N.F."/>
            <person name="Auber R.P."/>
            <person name="Gonzalez D.J."/>
            <person name="Wisecaver J.H."/>
            <person name="Moore B.S."/>
        </authorList>
    </citation>
    <scope>NUCLEOTIDE SEQUENCE [LARGE SCALE GENOMIC DNA]</scope>
    <source>
        <strain evidence="3 4">12B1</strain>
    </source>
</reference>
<feature type="transmembrane region" description="Helical" evidence="2">
    <location>
        <begin position="118"/>
        <end position="134"/>
    </location>
</feature>
<evidence type="ECO:0008006" key="5">
    <source>
        <dbReference type="Google" id="ProtNLM"/>
    </source>
</evidence>
<feature type="transmembrane region" description="Helical" evidence="2">
    <location>
        <begin position="193"/>
        <end position="214"/>
    </location>
</feature>
<dbReference type="AlphaFoldDB" id="A0AB34JRE6"/>
<dbReference type="Proteomes" id="UP001515480">
    <property type="component" value="Unassembled WGS sequence"/>
</dbReference>
<keyword evidence="4" id="KW-1185">Reference proteome</keyword>
<evidence type="ECO:0000313" key="4">
    <source>
        <dbReference type="Proteomes" id="UP001515480"/>
    </source>
</evidence>
<keyword evidence="2" id="KW-0472">Membrane</keyword>
<organism evidence="3 4">
    <name type="scientific">Prymnesium parvum</name>
    <name type="common">Toxic golden alga</name>
    <dbReference type="NCBI Taxonomy" id="97485"/>
    <lineage>
        <taxon>Eukaryota</taxon>
        <taxon>Haptista</taxon>
        <taxon>Haptophyta</taxon>
        <taxon>Prymnesiophyceae</taxon>
        <taxon>Prymnesiales</taxon>
        <taxon>Prymnesiaceae</taxon>
        <taxon>Prymnesium</taxon>
    </lineage>
</organism>
<feature type="compositionally biased region" description="Basic and acidic residues" evidence="1">
    <location>
        <begin position="402"/>
        <end position="415"/>
    </location>
</feature>
<feature type="transmembrane region" description="Helical" evidence="2">
    <location>
        <begin position="21"/>
        <end position="41"/>
    </location>
</feature>
<protein>
    <recommendedName>
        <fullName evidence="5">G-protein coupled receptors family 1 profile domain-containing protein</fullName>
    </recommendedName>
</protein>
<dbReference type="Gene3D" id="1.20.1070.10">
    <property type="entry name" value="Rhodopsin 7-helix transmembrane proteins"/>
    <property type="match status" value="1"/>
</dbReference>
<name>A0AB34JRE6_PRYPA</name>
<dbReference type="EMBL" id="JBGBPQ010000005">
    <property type="protein sequence ID" value="KAL1524415.1"/>
    <property type="molecule type" value="Genomic_DNA"/>
</dbReference>
<proteinExistence type="predicted"/>
<evidence type="ECO:0000313" key="3">
    <source>
        <dbReference type="EMBL" id="KAL1524415.1"/>
    </source>
</evidence>
<evidence type="ECO:0000256" key="1">
    <source>
        <dbReference type="SAM" id="MobiDB-lite"/>
    </source>
</evidence>
<evidence type="ECO:0000256" key="2">
    <source>
        <dbReference type="SAM" id="Phobius"/>
    </source>
</evidence>
<feature type="transmembrane region" description="Helical" evidence="2">
    <location>
        <begin position="62"/>
        <end position="79"/>
    </location>
</feature>
<gene>
    <name evidence="3" type="ORF">AB1Y20_019310</name>
</gene>
<accession>A0AB34JRE6</accession>
<keyword evidence="2" id="KW-1133">Transmembrane helix</keyword>
<feature type="region of interest" description="Disordered" evidence="1">
    <location>
        <begin position="394"/>
        <end position="415"/>
    </location>
</feature>